<dbReference type="PANTHER" id="PTHR40633">
    <property type="entry name" value="MATRIX PROTEIN, PUTATIVE (AFU_ORTHOLOGUE AFUA_8G05410)-RELATED"/>
    <property type="match status" value="1"/>
</dbReference>
<feature type="chain" id="PRO_5009386169" evidence="2">
    <location>
        <begin position="19"/>
        <end position="140"/>
    </location>
</feature>
<protein>
    <submittedName>
        <fullName evidence="3 4">Uncharacterized protein</fullName>
    </submittedName>
</protein>
<gene>
    <name evidence="3" type="ORF">PTTG_02398</name>
</gene>
<dbReference type="AlphaFoldDB" id="A0A0C4ENQ1"/>
<dbReference type="EnsemblFungi" id="PTTG_02398-t43_1">
    <property type="protein sequence ID" value="PTTG_02398-t43_1-p1"/>
    <property type="gene ID" value="PTTG_02398"/>
</dbReference>
<dbReference type="InterPro" id="IPR052982">
    <property type="entry name" value="SRP1/TIP1-like"/>
</dbReference>
<reference evidence="4 5" key="3">
    <citation type="journal article" date="2017" name="G3 (Bethesda)">
        <title>Comparative analysis highlights variable genome content of wheat rusts and divergence of the mating loci.</title>
        <authorList>
            <person name="Cuomo C.A."/>
            <person name="Bakkeren G."/>
            <person name="Khalil H.B."/>
            <person name="Panwar V."/>
            <person name="Joly D."/>
            <person name="Linning R."/>
            <person name="Sakthikumar S."/>
            <person name="Song X."/>
            <person name="Adiconis X."/>
            <person name="Fan L."/>
            <person name="Goldberg J.M."/>
            <person name="Levin J.Z."/>
            <person name="Young S."/>
            <person name="Zeng Q."/>
            <person name="Anikster Y."/>
            <person name="Bruce M."/>
            <person name="Wang M."/>
            <person name="Yin C."/>
            <person name="McCallum B."/>
            <person name="Szabo L.J."/>
            <person name="Hulbert S."/>
            <person name="Chen X."/>
            <person name="Fellers J.P."/>
        </authorList>
    </citation>
    <scope>NUCLEOTIDE SEQUENCE</scope>
    <source>
        <strain evidence="5">Isolate 1-1 / race 1 (BBBD)</strain>
        <strain evidence="4">isolate 1-1 / race 1 (BBBD)</strain>
    </source>
</reference>
<dbReference type="PANTHER" id="PTHR40633:SF1">
    <property type="entry name" value="GPI ANCHORED SERINE-THREONINE RICH PROTEIN (AFU_ORTHOLOGUE AFUA_1G03630)"/>
    <property type="match status" value="1"/>
</dbReference>
<dbReference type="OrthoDB" id="2432613at2759"/>
<keyword evidence="5" id="KW-1185">Reference proteome</keyword>
<reference evidence="3" key="2">
    <citation type="submission" date="2016-05" db="EMBL/GenBank/DDBJ databases">
        <title>Comparative analysis highlights variable genome content of wheat rusts and divergence of the mating loci.</title>
        <authorList>
            <person name="Cuomo C.A."/>
            <person name="Bakkeren G."/>
            <person name="Szabo L."/>
            <person name="Khalil H."/>
            <person name="Joly D."/>
            <person name="Goldberg J."/>
            <person name="Young S."/>
            <person name="Zeng Q."/>
            <person name="Fellers J."/>
        </authorList>
    </citation>
    <scope>NUCLEOTIDE SEQUENCE [LARGE SCALE GENOMIC DNA]</scope>
    <source>
        <strain evidence="3">1-1 BBBD Race 1</strain>
    </source>
</reference>
<reference evidence="3" key="1">
    <citation type="submission" date="2009-11" db="EMBL/GenBank/DDBJ databases">
        <authorList>
            <consortium name="The Broad Institute Genome Sequencing Platform"/>
            <person name="Ward D."/>
            <person name="Feldgarden M."/>
            <person name="Earl A."/>
            <person name="Young S.K."/>
            <person name="Zeng Q."/>
            <person name="Koehrsen M."/>
            <person name="Alvarado L."/>
            <person name="Berlin A."/>
            <person name="Bochicchio J."/>
            <person name="Borenstein D."/>
            <person name="Chapman S.B."/>
            <person name="Chen Z."/>
            <person name="Engels R."/>
            <person name="Freedman E."/>
            <person name="Gellesch M."/>
            <person name="Goldberg J."/>
            <person name="Griggs A."/>
            <person name="Gujja S."/>
            <person name="Heilman E."/>
            <person name="Heiman D."/>
            <person name="Hepburn T."/>
            <person name="Howarth C."/>
            <person name="Jen D."/>
            <person name="Larson L."/>
            <person name="Lewis B."/>
            <person name="Mehta T."/>
            <person name="Park D."/>
            <person name="Pearson M."/>
            <person name="Roberts A."/>
            <person name="Saif S."/>
            <person name="Shea T."/>
            <person name="Shenoy N."/>
            <person name="Sisk P."/>
            <person name="Stolte C."/>
            <person name="Sykes S."/>
            <person name="Thomson T."/>
            <person name="Walk T."/>
            <person name="White J."/>
            <person name="Yandava C."/>
            <person name="Izard J."/>
            <person name="Baranova O.V."/>
            <person name="Blanton J.M."/>
            <person name="Tanner A.C."/>
            <person name="Dewhirst F.E."/>
            <person name="Haas B."/>
            <person name="Nusbaum C."/>
            <person name="Birren B."/>
        </authorList>
    </citation>
    <scope>NUCLEOTIDE SEQUENCE [LARGE SCALE GENOMIC DNA]</scope>
    <source>
        <strain evidence="3">1-1 BBBD Race 1</strain>
    </source>
</reference>
<feature type="signal peptide" evidence="2">
    <location>
        <begin position="1"/>
        <end position="18"/>
    </location>
</feature>
<evidence type="ECO:0000256" key="1">
    <source>
        <dbReference type="SAM" id="MobiDB-lite"/>
    </source>
</evidence>
<dbReference type="STRING" id="630390.A0A0C4ENQ1"/>
<dbReference type="OMA" id="PNEIFRE"/>
<evidence type="ECO:0000313" key="5">
    <source>
        <dbReference type="Proteomes" id="UP000005240"/>
    </source>
</evidence>
<dbReference type="Proteomes" id="UP000005240">
    <property type="component" value="Unassembled WGS sequence"/>
</dbReference>
<evidence type="ECO:0000256" key="2">
    <source>
        <dbReference type="SAM" id="SignalP"/>
    </source>
</evidence>
<evidence type="ECO:0000313" key="3">
    <source>
        <dbReference type="EMBL" id="OAV99066.1"/>
    </source>
</evidence>
<feature type="region of interest" description="Disordered" evidence="1">
    <location>
        <begin position="119"/>
        <end position="140"/>
    </location>
</feature>
<name>A0A0C4ENQ1_PUCT1</name>
<accession>A0A0C4ENQ1</accession>
<evidence type="ECO:0000313" key="4">
    <source>
        <dbReference type="EnsemblFungi" id="PTTG_02398-t43_1-p1"/>
    </source>
</evidence>
<reference evidence="4" key="4">
    <citation type="submission" date="2025-05" db="UniProtKB">
        <authorList>
            <consortium name="EnsemblFungi"/>
        </authorList>
    </citation>
    <scope>IDENTIFICATION</scope>
    <source>
        <strain evidence="4">isolate 1-1 / race 1 (BBBD)</strain>
    </source>
</reference>
<organism evidence="3">
    <name type="scientific">Puccinia triticina (isolate 1-1 / race 1 (BBBD))</name>
    <name type="common">Brown leaf rust fungus</name>
    <dbReference type="NCBI Taxonomy" id="630390"/>
    <lineage>
        <taxon>Eukaryota</taxon>
        <taxon>Fungi</taxon>
        <taxon>Dikarya</taxon>
        <taxon>Basidiomycota</taxon>
        <taxon>Pucciniomycotina</taxon>
        <taxon>Pucciniomycetes</taxon>
        <taxon>Pucciniales</taxon>
        <taxon>Pucciniaceae</taxon>
        <taxon>Puccinia</taxon>
    </lineage>
</organism>
<sequence length="140" mass="14882">MLNVIAIVYLALLGTVYSAVTPTGPGPNEIFREGQPCKISWNLDTSNKWKSFSVDLMSGSNFNMNVVKNVFKGMDGTKGPASYSAPCPKVTPNSAAGEEPAWTTRFTIASLAGKFTAPANATQPDHKPIPWGVGHLQGAK</sequence>
<keyword evidence="2" id="KW-0732">Signal</keyword>
<dbReference type="EMBL" id="ADAS02000004">
    <property type="protein sequence ID" value="OAV99066.1"/>
    <property type="molecule type" value="Genomic_DNA"/>
</dbReference>
<dbReference type="VEuPathDB" id="FungiDB:PTTG_02398"/>
<proteinExistence type="predicted"/>